<dbReference type="PANTHER" id="PTHR43685">
    <property type="entry name" value="GLYCOSYLTRANSFERASE"/>
    <property type="match status" value="1"/>
</dbReference>
<evidence type="ECO:0000313" key="2">
    <source>
        <dbReference type="EMBL" id="WLS80759.1"/>
    </source>
</evidence>
<dbReference type="EC" id="2.4.-.-" evidence="2"/>
<dbReference type="InterPro" id="IPR029044">
    <property type="entry name" value="Nucleotide-diphossugar_trans"/>
</dbReference>
<dbReference type="GO" id="GO:0016757">
    <property type="term" value="F:glycosyltransferase activity"/>
    <property type="evidence" value="ECO:0007669"/>
    <property type="project" value="UniProtKB-KW"/>
</dbReference>
<reference evidence="2 3" key="1">
    <citation type="submission" date="2023-07" db="EMBL/GenBank/DDBJ databases">
        <title>Pathogenic bacteria of pear tree diseases.</title>
        <authorList>
            <person name="Zhang Z."/>
            <person name="He L."/>
            <person name="Huang R."/>
        </authorList>
    </citation>
    <scope>NUCLEOTIDE SEQUENCE [LARGE SCALE GENOMIC DNA]</scope>
    <source>
        <strain evidence="2 3">DE2</strain>
    </source>
</reference>
<proteinExistence type="predicted"/>
<dbReference type="Proteomes" id="UP001228139">
    <property type="component" value="Chromosome"/>
</dbReference>
<gene>
    <name evidence="2" type="ORF">Q3V30_09895</name>
</gene>
<dbReference type="EMBL" id="CP132353">
    <property type="protein sequence ID" value="WLS80759.1"/>
    <property type="molecule type" value="Genomic_DNA"/>
</dbReference>
<keyword evidence="3" id="KW-1185">Reference proteome</keyword>
<dbReference type="SUPFAM" id="SSF53448">
    <property type="entry name" value="Nucleotide-diphospho-sugar transferases"/>
    <property type="match status" value="1"/>
</dbReference>
<evidence type="ECO:0000313" key="3">
    <source>
        <dbReference type="Proteomes" id="UP001228139"/>
    </source>
</evidence>
<accession>A0AA50DML9</accession>
<dbReference type="AlphaFoldDB" id="A0AA50DML9"/>
<keyword evidence="2" id="KW-0808">Transferase</keyword>
<evidence type="ECO:0000259" key="1">
    <source>
        <dbReference type="Pfam" id="PF00535"/>
    </source>
</evidence>
<sequence length="345" mass="39781">MGNPMKLSVIIPAYNVENYIVECIDSLLAQIPDPNELIIVNDGSSDNTLSLVERNYRNIPNVTIYTIPNGGLGHARDYGIARAKGDFIFCCDPDDILGEGFFNELSRVSLQNPEVELFCFNSVMFDDDAEARTQPKLTHQRFGLMPARRVFTSLLETESYTSATWNYALRRDVIERHGMKYSRRLHEDHIFTVEAFLRSGQAFVSKNIYYKQRIRSGSLTNSVRDDRFYRQRYDAFLCSYNMLLMLLDKQPERDYLKRLYAIHSFKLMIYLCAWDNAAPPPYIVDAVKYLGRDIKPGSLINFILLNQPPLYSSLIRMKLSRRFAKEKRVKVREGTFSPAGSGKMP</sequence>
<dbReference type="InterPro" id="IPR001173">
    <property type="entry name" value="Glyco_trans_2-like"/>
</dbReference>
<organism evidence="2 3">
    <name type="scientific">Erwinia pyri</name>
    <dbReference type="NCBI Taxonomy" id="3062598"/>
    <lineage>
        <taxon>Bacteria</taxon>
        <taxon>Pseudomonadati</taxon>
        <taxon>Pseudomonadota</taxon>
        <taxon>Gammaproteobacteria</taxon>
        <taxon>Enterobacterales</taxon>
        <taxon>Erwiniaceae</taxon>
        <taxon>Erwinia</taxon>
    </lineage>
</organism>
<dbReference type="KEGG" id="epi:Q3V30_09895"/>
<keyword evidence="2" id="KW-0328">Glycosyltransferase</keyword>
<dbReference type="CDD" id="cd00761">
    <property type="entry name" value="Glyco_tranf_GTA_type"/>
    <property type="match status" value="1"/>
</dbReference>
<dbReference type="Pfam" id="PF00535">
    <property type="entry name" value="Glycos_transf_2"/>
    <property type="match status" value="1"/>
</dbReference>
<name>A0AA50DML9_9GAMM</name>
<dbReference type="Gene3D" id="3.90.550.10">
    <property type="entry name" value="Spore Coat Polysaccharide Biosynthesis Protein SpsA, Chain A"/>
    <property type="match status" value="1"/>
</dbReference>
<dbReference type="PANTHER" id="PTHR43685:SF2">
    <property type="entry name" value="GLYCOSYLTRANSFERASE 2-LIKE DOMAIN-CONTAINING PROTEIN"/>
    <property type="match status" value="1"/>
</dbReference>
<feature type="domain" description="Glycosyltransferase 2-like" evidence="1">
    <location>
        <begin position="8"/>
        <end position="145"/>
    </location>
</feature>
<protein>
    <submittedName>
        <fullName evidence="2">Glycosyltransferase</fullName>
        <ecNumber evidence="2">2.4.-.-</ecNumber>
    </submittedName>
</protein>
<dbReference type="InterPro" id="IPR050834">
    <property type="entry name" value="Glycosyltransf_2"/>
</dbReference>